<dbReference type="RefSeq" id="XP_037890365.1">
    <property type="nucleotide sequence ID" value="XM_038034437.1"/>
</dbReference>
<accession>A0A9C5Z6F8</accession>
<protein>
    <submittedName>
        <fullName evidence="2">Uncharacterized protein LOC119637960</fullName>
    </submittedName>
</protein>
<gene>
    <name evidence="2" type="primary">LOC119637960</name>
</gene>
<dbReference type="Proteomes" id="UP000092443">
    <property type="component" value="Unplaced"/>
</dbReference>
<keyword evidence="1" id="KW-1185">Reference proteome</keyword>
<evidence type="ECO:0000313" key="1">
    <source>
        <dbReference type="Proteomes" id="UP000092443"/>
    </source>
</evidence>
<reference evidence="2" key="1">
    <citation type="submission" date="2025-08" db="UniProtKB">
        <authorList>
            <consortium name="RefSeq"/>
        </authorList>
    </citation>
    <scope>IDENTIFICATION</scope>
    <source>
        <tissue evidence="2">Whole body pupa</tissue>
    </source>
</reference>
<organism evidence="1 2">
    <name type="scientific">Glossina fuscipes</name>
    <dbReference type="NCBI Taxonomy" id="7396"/>
    <lineage>
        <taxon>Eukaryota</taxon>
        <taxon>Metazoa</taxon>
        <taxon>Ecdysozoa</taxon>
        <taxon>Arthropoda</taxon>
        <taxon>Hexapoda</taxon>
        <taxon>Insecta</taxon>
        <taxon>Pterygota</taxon>
        <taxon>Neoptera</taxon>
        <taxon>Endopterygota</taxon>
        <taxon>Diptera</taxon>
        <taxon>Brachycera</taxon>
        <taxon>Muscomorpha</taxon>
        <taxon>Hippoboscoidea</taxon>
        <taxon>Glossinidae</taxon>
        <taxon>Glossina</taxon>
    </lineage>
</organism>
<proteinExistence type="predicted"/>
<dbReference type="GeneID" id="119637960"/>
<evidence type="ECO:0000313" key="2">
    <source>
        <dbReference type="RefSeq" id="XP_037890365.1"/>
    </source>
</evidence>
<sequence>MLYQGSVLTISDEHLPARKFCSKREPCLLTFDNTVLISQSVVWRCLGIKSLAATRESRPKRLNTQKSVGMVMVSVFWVTHSIQHASTILKSDKGLMVKLTKQYNWV</sequence>
<dbReference type="KEGG" id="gfs:119637960"/>
<name>A0A9C5Z6F8_9MUSC</name>
<dbReference type="AlphaFoldDB" id="A0A9C5Z6F8"/>